<dbReference type="InterPro" id="IPR023404">
    <property type="entry name" value="rSAM_horseshoe"/>
</dbReference>
<accession>D5V5T1</accession>
<keyword evidence="3" id="KW-0949">S-adenosyl-L-methionine</keyword>
<evidence type="ECO:0000313" key="9">
    <source>
        <dbReference type="Proteomes" id="UP000000939"/>
    </source>
</evidence>
<dbReference type="InterPro" id="IPR005911">
    <property type="entry name" value="YhcC-like"/>
</dbReference>
<keyword evidence="9" id="KW-1185">Reference proteome</keyword>
<evidence type="ECO:0000256" key="4">
    <source>
        <dbReference type="ARBA" id="ARBA00022723"/>
    </source>
</evidence>
<evidence type="ECO:0000256" key="2">
    <source>
        <dbReference type="ARBA" id="ARBA00022485"/>
    </source>
</evidence>
<dbReference type="InterPro" id="IPR032432">
    <property type="entry name" value="Radical_SAM_C"/>
</dbReference>
<dbReference type="Gene3D" id="3.80.30.20">
    <property type="entry name" value="tm_1862 like domain"/>
    <property type="match status" value="1"/>
</dbReference>
<dbReference type="InterPro" id="IPR039661">
    <property type="entry name" value="ELP3"/>
</dbReference>
<dbReference type="HOGENOM" id="CLU_060920_0_0_7"/>
<dbReference type="InterPro" id="IPR058240">
    <property type="entry name" value="rSAM_sf"/>
</dbReference>
<evidence type="ECO:0000256" key="1">
    <source>
        <dbReference type="ARBA" id="ARBA00001966"/>
    </source>
</evidence>
<dbReference type="OrthoDB" id="9801689at2"/>
<dbReference type="SFLD" id="SFLDG01086">
    <property type="entry name" value="elongater_protein-like"/>
    <property type="match status" value="1"/>
</dbReference>
<keyword evidence="4" id="KW-0479">Metal-binding</keyword>
<dbReference type="RefSeq" id="WP_013134262.1">
    <property type="nucleotide sequence ID" value="NC_014166.1"/>
</dbReference>
<protein>
    <recommendedName>
        <fullName evidence="7">Radical SAM core domain-containing protein</fullName>
    </recommendedName>
</protein>
<organism evidence="8 9">
    <name type="scientific">Arcobacter nitrofigilis (strain ATCC 33309 / DSM 7299 / CCUG 15893 / LMG 7604 / NCTC 12251 / CI)</name>
    <name type="common">Campylobacter nitrofigilis</name>
    <dbReference type="NCBI Taxonomy" id="572480"/>
    <lineage>
        <taxon>Bacteria</taxon>
        <taxon>Pseudomonadati</taxon>
        <taxon>Campylobacterota</taxon>
        <taxon>Epsilonproteobacteria</taxon>
        <taxon>Campylobacterales</taxon>
        <taxon>Arcobacteraceae</taxon>
        <taxon>Arcobacter</taxon>
    </lineage>
</organism>
<dbReference type="KEGG" id="ant:Arnit_0452"/>
<dbReference type="GO" id="GO:0051539">
    <property type="term" value="F:4 iron, 4 sulfur cluster binding"/>
    <property type="evidence" value="ECO:0007669"/>
    <property type="project" value="UniProtKB-KW"/>
</dbReference>
<keyword evidence="6" id="KW-0411">Iron-sulfur</keyword>
<dbReference type="InterPro" id="IPR006638">
    <property type="entry name" value="Elp3/MiaA/NifB-like_rSAM"/>
</dbReference>
<evidence type="ECO:0000313" key="8">
    <source>
        <dbReference type="EMBL" id="ADG92117.1"/>
    </source>
</evidence>
<dbReference type="EMBL" id="CP001999">
    <property type="protein sequence ID" value="ADG92117.1"/>
    <property type="molecule type" value="Genomic_DNA"/>
</dbReference>
<dbReference type="CDD" id="cd01335">
    <property type="entry name" value="Radical_SAM"/>
    <property type="match status" value="1"/>
</dbReference>
<evidence type="ECO:0000259" key="7">
    <source>
        <dbReference type="PROSITE" id="PS51918"/>
    </source>
</evidence>
<name>D5V5T1_ARCNC</name>
<dbReference type="STRING" id="572480.Arnit_0452"/>
<dbReference type="AlphaFoldDB" id="D5V5T1"/>
<comment type="cofactor">
    <cofactor evidence="1">
        <name>[4Fe-4S] cluster</name>
        <dbReference type="ChEBI" id="CHEBI:49883"/>
    </cofactor>
</comment>
<dbReference type="SFLD" id="SFLDG01091">
    <property type="entry name" value="uncharacterized_CHP01210-like"/>
    <property type="match status" value="1"/>
</dbReference>
<dbReference type="GO" id="GO:0003824">
    <property type="term" value="F:catalytic activity"/>
    <property type="evidence" value="ECO:0007669"/>
    <property type="project" value="InterPro"/>
</dbReference>
<evidence type="ECO:0000256" key="5">
    <source>
        <dbReference type="ARBA" id="ARBA00023004"/>
    </source>
</evidence>
<dbReference type="NCBIfam" id="TIGR01212">
    <property type="entry name" value="TIGR01212 family radical SAM protein"/>
    <property type="match status" value="1"/>
</dbReference>
<keyword evidence="5" id="KW-0408">Iron</keyword>
<proteinExistence type="predicted"/>
<dbReference type="Proteomes" id="UP000000939">
    <property type="component" value="Chromosome"/>
</dbReference>
<dbReference type="PANTHER" id="PTHR11135">
    <property type="entry name" value="HISTONE ACETYLTRANSFERASE-RELATED"/>
    <property type="match status" value="1"/>
</dbReference>
<dbReference type="Pfam" id="PF04055">
    <property type="entry name" value="Radical_SAM"/>
    <property type="match status" value="1"/>
</dbReference>
<dbReference type="Pfam" id="PF16199">
    <property type="entry name" value="Radical_SAM_C"/>
    <property type="match status" value="1"/>
</dbReference>
<dbReference type="PROSITE" id="PS51918">
    <property type="entry name" value="RADICAL_SAM"/>
    <property type="match status" value="1"/>
</dbReference>
<sequence>MVTISLQNNKTKQKKSLEELLTIGKYFRSKFGETIYKVPISISGFTCPNIDGTVAKGGCSFCENDSFSPNLQEKKTKFKLHPSNPSNPYLDRQLKQLEMQFNATKERLGNKFGTKKFIVYFQSFTNTYAPFETLKALYTKALSFENVIGLSIGTRTDCVTDEILDYLATLSKEKEIWIEYGIQSFYDETLEKINRGDTSANIKKWIKKSKEKGLNVCGHLIYGLPNETQEMMFETLRQTIELDIDSIKFHPLYVVKNTLLTNEYKKGRFTPISEELYIDTVVKSIKMLPRNISIQRITAGISDDSLLAPQWCKDKHTQIQKIKKALIKEGLRY</sequence>
<dbReference type="InterPro" id="IPR007197">
    <property type="entry name" value="rSAM"/>
</dbReference>
<dbReference type="SUPFAM" id="SSF102114">
    <property type="entry name" value="Radical SAM enzymes"/>
    <property type="match status" value="1"/>
</dbReference>
<evidence type="ECO:0000256" key="6">
    <source>
        <dbReference type="ARBA" id="ARBA00023014"/>
    </source>
</evidence>
<feature type="domain" description="Radical SAM core" evidence="7">
    <location>
        <begin position="30"/>
        <end position="295"/>
    </location>
</feature>
<evidence type="ECO:0000256" key="3">
    <source>
        <dbReference type="ARBA" id="ARBA00022691"/>
    </source>
</evidence>
<dbReference type="PANTHER" id="PTHR11135:SF1">
    <property type="entry name" value="PROTEIN YHCC"/>
    <property type="match status" value="1"/>
</dbReference>
<dbReference type="GO" id="GO:0046872">
    <property type="term" value="F:metal ion binding"/>
    <property type="evidence" value="ECO:0007669"/>
    <property type="project" value="UniProtKB-KW"/>
</dbReference>
<gene>
    <name evidence="8" type="ordered locus">Arnit_0452</name>
</gene>
<reference evidence="8 9" key="1">
    <citation type="journal article" date="2010" name="Stand. Genomic Sci.">
        <title>Complete genome sequence of Arcobacter nitrofigilis type strain (CI).</title>
        <authorList>
            <person name="Pati A."/>
            <person name="Gronow S."/>
            <person name="Lapidus A."/>
            <person name="Copeland A."/>
            <person name="Glavina Del Rio T."/>
            <person name="Nolan M."/>
            <person name="Lucas S."/>
            <person name="Tice H."/>
            <person name="Cheng J.F."/>
            <person name="Han C."/>
            <person name="Chertkov O."/>
            <person name="Bruce D."/>
            <person name="Tapia R."/>
            <person name="Goodwin L."/>
            <person name="Pitluck S."/>
            <person name="Liolios K."/>
            <person name="Ivanova N."/>
            <person name="Mavromatis K."/>
            <person name="Chen A."/>
            <person name="Palaniappan K."/>
            <person name="Land M."/>
            <person name="Hauser L."/>
            <person name="Chang Y.J."/>
            <person name="Jeffries C.D."/>
            <person name="Detter J.C."/>
            <person name="Rohde M."/>
            <person name="Goker M."/>
            <person name="Bristow J."/>
            <person name="Eisen J.A."/>
            <person name="Markowitz V."/>
            <person name="Hugenholtz P."/>
            <person name="Klenk H.P."/>
            <person name="Kyrpides N.C."/>
        </authorList>
    </citation>
    <scope>NUCLEOTIDE SEQUENCE [LARGE SCALE GENOMIC DNA]</scope>
    <source>
        <strain evidence="9">ATCC 33309 / DSM 7299 / CCUG 15893 / LMG 7604 / NCTC 12251 / CI</strain>
    </source>
</reference>
<dbReference type="eggNOG" id="COG1242">
    <property type="taxonomic scope" value="Bacteria"/>
</dbReference>
<dbReference type="SMART" id="SM00729">
    <property type="entry name" value="Elp3"/>
    <property type="match status" value="1"/>
</dbReference>
<dbReference type="SFLD" id="SFLDS00029">
    <property type="entry name" value="Radical_SAM"/>
    <property type="match status" value="1"/>
</dbReference>
<keyword evidence="2" id="KW-0004">4Fe-4S</keyword>